<protein>
    <recommendedName>
        <fullName evidence="4">Helix-hairpin-helix domain-containing protein</fullName>
    </recommendedName>
</protein>
<evidence type="ECO:0000313" key="2">
    <source>
        <dbReference type="EMBL" id="MFD1521712.1"/>
    </source>
</evidence>
<name>A0ABW4F3A4_9PSEU</name>
<keyword evidence="3" id="KW-1185">Reference proteome</keyword>
<reference evidence="3" key="1">
    <citation type="journal article" date="2019" name="Int. J. Syst. Evol. Microbiol.">
        <title>The Global Catalogue of Microorganisms (GCM) 10K type strain sequencing project: providing services to taxonomists for standard genome sequencing and annotation.</title>
        <authorList>
            <consortium name="The Broad Institute Genomics Platform"/>
            <consortium name="The Broad Institute Genome Sequencing Center for Infectious Disease"/>
            <person name="Wu L."/>
            <person name="Ma J."/>
        </authorList>
    </citation>
    <scope>NUCLEOTIDE SEQUENCE [LARGE SCALE GENOMIC DNA]</scope>
    <source>
        <strain evidence="3">CCM 7043</strain>
    </source>
</reference>
<comment type="caution">
    <text evidence="2">The sequence shown here is derived from an EMBL/GenBank/DDBJ whole genome shotgun (WGS) entry which is preliminary data.</text>
</comment>
<organism evidence="2 3">
    <name type="scientific">Pseudonocardia yunnanensis</name>
    <dbReference type="NCBI Taxonomy" id="58107"/>
    <lineage>
        <taxon>Bacteria</taxon>
        <taxon>Bacillati</taxon>
        <taxon>Actinomycetota</taxon>
        <taxon>Actinomycetes</taxon>
        <taxon>Pseudonocardiales</taxon>
        <taxon>Pseudonocardiaceae</taxon>
        <taxon>Pseudonocardia</taxon>
    </lineage>
</organism>
<feature type="compositionally biased region" description="Low complexity" evidence="1">
    <location>
        <begin position="57"/>
        <end position="66"/>
    </location>
</feature>
<dbReference type="Proteomes" id="UP001597114">
    <property type="component" value="Unassembled WGS sequence"/>
</dbReference>
<accession>A0ABW4F3A4</accession>
<evidence type="ECO:0000313" key="3">
    <source>
        <dbReference type="Proteomes" id="UP001597114"/>
    </source>
</evidence>
<evidence type="ECO:0000256" key="1">
    <source>
        <dbReference type="SAM" id="MobiDB-lite"/>
    </source>
</evidence>
<sequence>MNDTTMAAGDTGLAEEAGVDLVAPRNRGAEVLAAGREWQKLEDVQGVGESAVATITRATRTGGASTTHRDETAAGGPLSP</sequence>
<evidence type="ECO:0008006" key="4">
    <source>
        <dbReference type="Google" id="ProtNLM"/>
    </source>
</evidence>
<dbReference type="RefSeq" id="WP_344723959.1">
    <property type="nucleotide sequence ID" value="NZ_BAAAUS010000024.1"/>
</dbReference>
<gene>
    <name evidence="2" type="ORF">ACFSJD_29730</name>
</gene>
<proteinExistence type="predicted"/>
<feature type="region of interest" description="Disordered" evidence="1">
    <location>
        <begin position="57"/>
        <end position="80"/>
    </location>
</feature>
<dbReference type="EMBL" id="JBHUCO010000037">
    <property type="protein sequence ID" value="MFD1521712.1"/>
    <property type="molecule type" value="Genomic_DNA"/>
</dbReference>